<feature type="non-terminal residue" evidence="1">
    <location>
        <position position="1"/>
    </location>
</feature>
<sequence length="200" mass="22264">RTESRKHTYLIKPFSDNCVTKSTQSEIDDLYFRSFHEGTLLRGTVHWLTVSPQINTVGSINQCAVFTYNLGSKTLGKLSTPVGLDSNGEIGVMNGCLSAVYNARRGGCPIYEVWVMKEYGVKESWTKFMNIAPRISDRISSSTRLKLVGVTDKSDLIVSCAPNFDLLIYNVVEKKSKILVNYGNGSAKVYVETLAFPRFA</sequence>
<keyword evidence="2" id="KW-1185">Reference proteome</keyword>
<dbReference type="AlphaFoldDB" id="A0A022Q6H2"/>
<dbReference type="EMBL" id="KI632130">
    <property type="protein sequence ID" value="EYU24267.1"/>
    <property type="molecule type" value="Genomic_DNA"/>
</dbReference>
<organism evidence="1 2">
    <name type="scientific">Erythranthe guttata</name>
    <name type="common">Yellow monkey flower</name>
    <name type="synonym">Mimulus guttatus</name>
    <dbReference type="NCBI Taxonomy" id="4155"/>
    <lineage>
        <taxon>Eukaryota</taxon>
        <taxon>Viridiplantae</taxon>
        <taxon>Streptophyta</taxon>
        <taxon>Embryophyta</taxon>
        <taxon>Tracheophyta</taxon>
        <taxon>Spermatophyta</taxon>
        <taxon>Magnoliopsida</taxon>
        <taxon>eudicotyledons</taxon>
        <taxon>Gunneridae</taxon>
        <taxon>Pentapetalae</taxon>
        <taxon>asterids</taxon>
        <taxon>lamiids</taxon>
        <taxon>Lamiales</taxon>
        <taxon>Phrymaceae</taxon>
        <taxon>Erythranthe</taxon>
    </lineage>
</organism>
<reference evidence="1 2" key="1">
    <citation type="journal article" date="2013" name="Proc. Natl. Acad. Sci. U.S.A.">
        <title>Fine-scale variation in meiotic recombination in Mimulus inferred from population shotgun sequencing.</title>
        <authorList>
            <person name="Hellsten U."/>
            <person name="Wright K.M."/>
            <person name="Jenkins J."/>
            <person name="Shu S."/>
            <person name="Yuan Y."/>
            <person name="Wessler S.R."/>
            <person name="Schmutz J."/>
            <person name="Willis J.H."/>
            <person name="Rokhsar D.S."/>
        </authorList>
    </citation>
    <scope>NUCLEOTIDE SEQUENCE [LARGE SCALE GENOMIC DNA]</scope>
    <source>
        <strain evidence="2">cv. DUN x IM62</strain>
    </source>
</reference>
<accession>A0A022Q6H2</accession>
<proteinExistence type="predicted"/>
<name>A0A022Q6H2_ERYGU</name>
<evidence type="ECO:0000313" key="1">
    <source>
        <dbReference type="EMBL" id="EYU24267.1"/>
    </source>
</evidence>
<protein>
    <recommendedName>
        <fullName evidence="3">F-box associated domain-containing protein</fullName>
    </recommendedName>
</protein>
<evidence type="ECO:0008006" key="3">
    <source>
        <dbReference type="Google" id="ProtNLM"/>
    </source>
</evidence>
<evidence type="ECO:0000313" key="2">
    <source>
        <dbReference type="Proteomes" id="UP000030748"/>
    </source>
</evidence>
<dbReference type="Proteomes" id="UP000030748">
    <property type="component" value="Unassembled WGS sequence"/>
</dbReference>
<gene>
    <name evidence="1" type="ORF">MIMGU_mgv1a023621mg</name>
</gene>